<keyword evidence="4" id="KW-1185">Reference proteome</keyword>
<evidence type="ECO:0000313" key="3">
    <source>
        <dbReference type="EMBL" id="GGA58266.1"/>
    </source>
</evidence>
<reference evidence="3" key="2">
    <citation type="submission" date="2020-09" db="EMBL/GenBank/DDBJ databases">
        <authorList>
            <person name="Sun Q."/>
            <person name="Zhou Y."/>
        </authorList>
    </citation>
    <scope>NUCLEOTIDE SEQUENCE</scope>
    <source>
        <strain evidence="3">CGMCC 1.15320</strain>
    </source>
</reference>
<accession>A0A916RJ29</accession>
<evidence type="ECO:0000313" key="4">
    <source>
        <dbReference type="Proteomes" id="UP000636264"/>
    </source>
</evidence>
<organism evidence="3 4">
    <name type="scientific">Nitratireductor aestuarii</name>
    <dbReference type="NCBI Taxonomy" id="1735103"/>
    <lineage>
        <taxon>Bacteria</taxon>
        <taxon>Pseudomonadati</taxon>
        <taxon>Pseudomonadota</taxon>
        <taxon>Alphaproteobacteria</taxon>
        <taxon>Hyphomicrobiales</taxon>
        <taxon>Phyllobacteriaceae</taxon>
        <taxon>Nitratireductor</taxon>
    </lineage>
</organism>
<sequence length="145" mass="16167">MIEMEVSASGALVAVEIALMLSAVAAVYFTRRRLSPVTEADFAALDDIERQRVSLLAEIEERKQKNLLKVFESIKPAPVKKAQRATQHTPPPRRTMSMDQPVSHFVEVHHIEGIATVSLEPDPKSGGFHTIEEAFAAFTEQDKER</sequence>
<feature type="transmembrane region" description="Helical" evidence="2">
    <location>
        <begin position="6"/>
        <end position="29"/>
    </location>
</feature>
<reference evidence="3" key="1">
    <citation type="journal article" date="2014" name="Int. J. Syst. Evol. Microbiol.">
        <title>Complete genome sequence of Corynebacterium casei LMG S-19264T (=DSM 44701T), isolated from a smear-ripened cheese.</title>
        <authorList>
            <consortium name="US DOE Joint Genome Institute (JGI-PGF)"/>
            <person name="Walter F."/>
            <person name="Albersmeier A."/>
            <person name="Kalinowski J."/>
            <person name="Ruckert C."/>
        </authorList>
    </citation>
    <scope>NUCLEOTIDE SEQUENCE</scope>
    <source>
        <strain evidence="3">CGMCC 1.15320</strain>
    </source>
</reference>
<dbReference type="Proteomes" id="UP000636264">
    <property type="component" value="Unassembled WGS sequence"/>
</dbReference>
<keyword evidence="2" id="KW-0812">Transmembrane</keyword>
<evidence type="ECO:0000256" key="2">
    <source>
        <dbReference type="SAM" id="Phobius"/>
    </source>
</evidence>
<keyword evidence="2" id="KW-1133">Transmembrane helix</keyword>
<dbReference type="AlphaFoldDB" id="A0A916RJ29"/>
<keyword evidence="2" id="KW-0472">Membrane</keyword>
<evidence type="ECO:0000256" key="1">
    <source>
        <dbReference type="SAM" id="MobiDB-lite"/>
    </source>
</evidence>
<gene>
    <name evidence="3" type="ORF">GCM10011385_09840</name>
</gene>
<dbReference type="EMBL" id="BMIF01000002">
    <property type="protein sequence ID" value="GGA58266.1"/>
    <property type="molecule type" value="Genomic_DNA"/>
</dbReference>
<name>A0A916RJ29_9HYPH</name>
<comment type="caution">
    <text evidence="3">The sequence shown here is derived from an EMBL/GenBank/DDBJ whole genome shotgun (WGS) entry which is preliminary data.</text>
</comment>
<feature type="region of interest" description="Disordered" evidence="1">
    <location>
        <begin position="79"/>
        <end position="98"/>
    </location>
</feature>
<proteinExistence type="predicted"/>
<protein>
    <submittedName>
        <fullName evidence="3">Uncharacterized protein</fullName>
    </submittedName>
</protein>